<dbReference type="EMBL" id="HBHX01045661">
    <property type="protein sequence ID" value="CAE0124872.1"/>
    <property type="molecule type" value="Transcribed_RNA"/>
</dbReference>
<evidence type="ECO:0008006" key="2">
    <source>
        <dbReference type="Google" id="ProtNLM"/>
    </source>
</evidence>
<dbReference type="AlphaFoldDB" id="A0A7S3F5P6"/>
<dbReference type="SUPFAM" id="SSF53448">
    <property type="entry name" value="Nucleotide-diphospho-sugar transferases"/>
    <property type="match status" value="1"/>
</dbReference>
<dbReference type="InterPro" id="IPR029044">
    <property type="entry name" value="Nucleotide-diphossugar_trans"/>
</dbReference>
<gene>
    <name evidence="1" type="ORF">HERI1096_LOCUS25285</name>
</gene>
<evidence type="ECO:0000313" key="1">
    <source>
        <dbReference type="EMBL" id="CAE0124872.1"/>
    </source>
</evidence>
<proteinExistence type="predicted"/>
<dbReference type="Gene3D" id="3.90.550.10">
    <property type="entry name" value="Spore Coat Polysaccharide Biosynthesis Protein SpsA, Chain A"/>
    <property type="match status" value="1"/>
</dbReference>
<protein>
    <recommendedName>
        <fullName evidence="2">Nucleotide-diphospho-sugar transferase domain-containing protein</fullName>
    </recommendedName>
</protein>
<reference evidence="1" key="1">
    <citation type="submission" date="2021-01" db="EMBL/GenBank/DDBJ databases">
        <authorList>
            <person name="Corre E."/>
            <person name="Pelletier E."/>
            <person name="Niang G."/>
            <person name="Scheremetjew M."/>
            <person name="Finn R."/>
            <person name="Kale V."/>
            <person name="Holt S."/>
            <person name="Cochrane G."/>
            <person name="Meng A."/>
            <person name="Brown T."/>
            <person name="Cohen L."/>
        </authorList>
    </citation>
    <scope>NUCLEOTIDE SEQUENCE</scope>
    <source>
        <strain evidence="1">CCMP281</strain>
    </source>
</reference>
<accession>A0A7S3F5P6</accession>
<name>A0A7S3F5P6_9EUKA</name>
<sequence length="363" mass="41104">MLIRSTDCVCSRDSTWPFACAGCGIERIGLNNSLVIALSLHFDPAHMRSGSIPPEGLYEKHANALLRAHAGLLLVNTTLPVHVLLTGWHNTSFVEMLHGLGMIPHHYRSVPAPQWAKLWYRGNFNKLNLLILASALHRRVLYLDNDVVPFRNIDHLQLSPAPAFVFRNHTEIGVNGGMMLLPVLSAAEVEAAFRLLQMHLVLPFEHNMVGNNGGEQTFWNAWLQQRPRRQVWALPSTYNLYTDAVEKGYGPWWDEVFLWHKPLEKGFDRLPAPAKAHVEARLRRVAEYAPQVNVARERERQPRQWCEDHPTERSFHRRPTHTLRCAATRGQDSTGGWHPSGLQSSVPDCAGARRGMGIRFVTA</sequence>
<organism evidence="1">
    <name type="scientific">Haptolina ericina</name>
    <dbReference type="NCBI Taxonomy" id="156174"/>
    <lineage>
        <taxon>Eukaryota</taxon>
        <taxon>Haptista</taxon>
        <taxon>Haptophyta</taxon>
        <taxon>Prymnesiophyceae</taxon>
        <taxon>Prymnesiales</taxon>
        <taxon>Prymnesiaceae</taxon>
        <taxon>Haptolina</taxon>
    </lineage>
</organism>